<dbReference type="SUPFAM" id="SSF52047">
    <property type="entry name" value="RNI-like"/>
    <property type="match status" value="1"/>
</dbReference>
<dbReference type="FunCoup" id="A0A7R8UTR7">
    <property type="interactions" value="43"/>
</dbReference>
<dbReference type="PANTHER" id="PTHR24111">
    <property type="entry name" value="LEUCINE-RICH REPEAT-CONTAINING PROTEIN 34"/>
    <property type="match status" value="1"/>
</dbReference>
<keyword evidence="1" id="KW-0677">Repeat</keyword>
<evidence type="ECO:0000313" key="3">
    <source>
        <dbReference type="Proteomes" id="UP000594454"/>
    </source>
</evidence>
<accession>A0A7R8UTR7</accession>
<evidence type="ECO:0000313" key="2">
    <source>
        <dbReference type="EMBL" id="CAD7086862.1"/>
    </source>
</evidence>
<dbReference type="InParanoid" id="A0A7R8UTR7"/>
<dbReference type="Pfam" id="PF13516">
    <property type="entry name" value="LRR_6"/>
    <property type="match status" value="1"/>
</dbReference>
<gene>
    <name evidence="2" type="ORF">HERILL_LOCUS9602</name>
</gene>
<dbReference type="EMBL" id="LR899012">
    <property type="protein sequence ID" value="CAD7086862.1"/>
    <property type="molecule type" value="Genomic_DNA"/>
</dbReference>
<organism evidence="2 3">
    <name type="scientific">Hermetia illucens</name>
    <name type="common">Black soldier fly</name>
    <dbReference type="NCBI Taxonomy" id="343691"/>
    <lineage>
        <taxon>Eukaryota</taxon>
        <taxon>Metazoa</taxon>
        <taxon>Ecdysozoa</taxon>
        <taxon>Arthropoda</taxon>
        <taxon>Hexapoda</taxon>
        <taxon>Insecta</taxon>
        <taxon>Pterygota</taxon>
        <taxon>Neoptera</taxon>
        <taxon>Endopterygota</taxon>
        <taxon>Diptera</taxon>
        <taxon>Brachycera</taxon>
        <taxon>Stratiomyomorpha</taxon>
        <taxon>Stratiomyidae</taxon>
        <taxon>Hermetiinae</taxon>
        <taxon>Hermetia</taxon>
    </lineage>
</organism>
<dbReference type="PANTHER" id="PTHR24111:SF0">
    <property type="entry name" value="LEUCINE-RICH REPEAT-CONTAINING PROTEIN"/>
    <property type="match status" value="1"/>
</dbReference>
<dbReference type="InterPro" id="IPR032675">
    <property type="entry name" value="LRR_dom_sf"/>
</dbReference>
<keyword evidence="3" id="KW-1185">Reference proteome</keyword>
<dbReference type="InterPro" id="IPR001611">
    <property type="entry name" value="Leu-rich_rpt"/>
</dbReference>
<name>A0A7R8UTR7_HERIL</name>
<dbReference type="Proteomes" id="UP000594454">
    <property type="component" value="Chromosome 4"/>
</dbReference>
<dbReference type="AlphaFoldDB" id="A0A7R8UTR7"/>
<proteinExistence type="predicted"/>
<protein>
    <submittedName>
        <fullName evidence="2">Uncharacterized protein</fullName>
    </submittedName>
</protein>
<sequence>MSASTFEFNDPQGCIFGMKACKCQRHKAKPVRPLTELILDCWLRECDKRPYQNLVLHGNVYRRRMYRHMTVRDLEVVVTFLQSKNHVKSLEIAYMDIPERLVLWQKLAKVANKLEKISFIAANIPQKLLEFMSVFAESSRIRVMRLSGSELTMTHAKHLRCFVLHSDNLQYLDVGYCGLDESTFAMVADGISKSRSLKAVDMSRIVNRSPVSYVDENKLGTLMAMILWTCPLVEIHLKKCGLDTESIQPLLEYVARSETLLYLDLGSNKLEGRGVSEILTAIKGKNCMIGLDVSNNRLGENGGEAIGHQLPETRLRYLDISRNNIPAEQMNLILSTIKKVFQTRILNIIGNEYDTKLAATLHRQTYANIFILEALDAKVTYDLDRKQLRVVSCENMMSMYNERYFRHANTDLWPHCFFIQNDVKDNLEWKKLDKTKKVLVNGMFVGPFIIARNGRVVGIDDAVDDEMGL</sequence>
<dbReference type="InterPro" id="IPR052201">
    <property type="entry name" value="LRR-containing_regulator"/>
</dbReference>
<reference evidence="2 3" key="1">
    <citation type="submission" date="2020-11" db="EMBL/GenBank/DDBJ databases">
        <authorList>
            <person name="Wallbank WR R."/>
            <person name="Pardo Diaz C."/>
            <person name="Kozak K."/>
            <person name="Martin S."/>
            <person name="Jiggins C."/>
            <person name="Moest M."/>
            <person name="Warren A I."/>
            <person name="Generalovic N T."/>
            <person name="Byers J.R.P. K."/>
            <person name="Montejo-Kovacevich G."/>
            <person name="Yen C E."/>
        </authorList>
    </citation>
    <scope>NUCLEOTIDE SEQUENCE [LARGE SCALE GENOMIC DNA]</scope>
</reference>
<evidence type="ECO:0000256" key="1">
    <source>
        <dbReference type="ARBA" id="ARBA00022737"/>
    </source>
</evidence>
<dbReference type="Gene3D" id="3.80.10.10">
    <property type="entry name" value="Ribonuclease Inhibitor"/>
    <property type="match status" value="1"/>
</dbReference>